<dbReference type="Pfam" id="PF00156">
    <property type="entry name" value="Pribosyltran"/>
    <property type="match status" value="1"/>
</dbReference>
<dbReference type="InterPro" id="IPR029057">
    <property type="entry name" value="PRTase-like"/>
</dbReference>
<evidence type="ECO:0000256" key="5">
    <source>
        <dbReference type="ARBA" id="ARBA00022755"/>
    </source>
</evidence>
<feature type="binding site" evidence="7">
    <location>
        <position position="352"/>
    </location>
    <ligand>
        <name>Mg(2+)</name>
        <dbReference type="ChEBI" id="CHEBI:18420"/>
    </ligand>
</feature>
<feature type="binding site" evidence="7">
    <location>
        <position position="242"/>
    </location>
    <ligand>
        <name>[4Fe-4S] cluster</name>
        <dbReference type="ChEBI" id="CHEBI:49883"/>
    </ligand>
</feature>
<feature type="binding site" evidence="7">
    <location>
        <position position="389"/>
    </location>
    <ligand>
        <name>[4Fe-4S] cluster</name>
        <dbReference type="ChEBI" id="CHEBI:49883"/>
    </ligand>
</feature>
<reference evidence="10" key="1">
    <citation type="submission" date="2023-06" db="EMBL/GenBank/DDBJ databases">
        <title>Identification and characterization of horizontal gene transfer across gut microbiota members of farm animals based on homology search.</title>
        <authorList>
            <person name="Schwarzerova J."/>
            <person name="Nykrynova M."/>
            <person name="Jureckova K."/>
            <person name="Cejkova D."/>
            <person name="Rychlik I."/>
        </authorList>
    </citation>
    <scope>NUCLEOTIDE SEQUENCE</scope>
    <source>
        <strain evidence="10">ET39</strain>
    </source>
</reference>
<dbReference type="SUPFAM" id="SSF53271">
    <property type="entry name" value="PRTase-like"/>
    <property type="match status" value="1"/>
</dbReference>
<dbReference type="Proteomes" id="UP001529340">
    <property type="component" value="Unassembled WGS sequence"/>
</dbReference>
<dbReference type="InterPro" id="IPR035584">
    <property type="entry name" value="PurF_N"/>
</dbReference>
<keyword evidence="7" id="KW-0004">4Fe-4S</keyword>
<name>A0ABT7U8T4_9FIRM</name>
<evidence type="ECO:0000256" key="1">
    <source>
        <dbReference type="ARBA" id="ARBA00005209"/>
    </source>
</evidence>
<keyword evidence="5 7" id="KW-0658">Purine biosynthesis</keyword>
<dbReference type="PROSITE" id="PS51278">
    <property type="entry name" value="GATASE_TYPE_2"/>
    <property type="match status" value="1"/>
</dbReference>
<comment type="cofactor">
    <cofactor evidence="7">
        <name>Mg(2+)</name>
        <dbReference type="ChEBI" id="CHEBI:18420"/>
    </cofactor>
    <text evidence="7">Binds 1 Mg(2+) ion per subunit.</text>
</comment>
<comment type="caution">
    <text evidence="10">The sequence shown here is derived from an EMBL/GenBank/DDBJ whole genome shotgun (WGS) entry which is preliminary data.</text>
</comment>
<evidence type="ECO:0000259" key="9">
    <source>
        <dbReference type="PROSITE" id="PS51278"/>
    </source>
</evidence>
<dbReference type="RefSeq" id="WP_289606524.1">
    <property type="nucleotide sequence ID" value="NZ_JAUDCG010000001.1"/>
</dbReference>
<evidence type="ECO:0000256" key="3">
    <source>
        <dbReference type="ARBA" id="ARBA00022676"/>
    </source>
</evidence>
<dbReference type="HAMAP" id="MF_01931">
    <property type="entry name" value="PurF"/>
    <property type="match status" value="1"/>
</dbReference>
<feature type="binding site" evidence="7">
    <location>
        <position position="290"/>
    </location>
    <ligand>
        <name>Mg(2+)</name>
        <dbReference type="ChEBI" id="CHEBI:18420"/>
    </ligand>
</feature>
<dbReference type="EMBL" id="JAUDCG010000001">
    <property type="protein sequence ID" value="MDM8156047.1"/>
    <property type="molecule type" value="Genomic_DNA"/>
</dbReference>
<evidence type="ECO:0000313" key="10">
    <source>
        <dbReference type="EMBL" id="MDM8156047.1"/>
    </source>
</evidence>
<feature type="binding site" evidence="7">
    <location>
        <position position="437"/>
    </location>
    <ligand>
        <name>[4Fe-4S] cluster</name>
        <dbReference type="ChEBI" id="CHEBI:49883"/>
    </ligand>
</feature>
<evidence type="ECO:0000256" key="7">
    <source>
        <dbReference type="HAMAP-Rule" id="MF_01931"/>
    </source>
</evidence>
<keyword evidence="7" id="KW-0411">Iron-sulfur</keyword>
<reference evidence="10" key="2">
    <citation type="submission" date="2023-06" db="EMBL/GenBank/DDBJ databases">
        <authorList>
            <person name="Zeman M."/>
            <person name="Kubasova T."/>
            <person name="Jahodarova E."/>
            <person name="Nykrynova M."/>
            <person name="Rychlik I."/>
        </authorList>
    </citation>
    <scope>NUCLEOTIDE SEQUENCE</scope>
    <source>
        <strain evidence="10">ET39</strain>
    </source>
</reference>
<dbReference type="EC" id="2.4.2.14" evidence="7"/>
<gene>
    <name evidence="7 10" type="primary">purF</name>
    <name evidence="10" type="ORF">QUV96_00160</name>
</gene>
<keyword evidence="7" id="KW-0408">Iron</keyword>
<comment type="similarity">
    <text evidence="2 7 8">In the C-terminal section; belongs to the purine/pyrimidine phosphoribosyltransferase family.</text>
</comment>
<feature type="active site" description="Nucleophile" evidence="7">
    <location>
        <position position="9"/>
    </location>
</feature>
<keyword evidence="6 7" id="KW-0315">Glutamine amidotransferase</keyword>
<comment type="catalytic activity">
    <reaction evidence="7 8">
        <text>5-phospho-beta-D-ribosylamine + L-glutamate + diphosphate = 5-phospho-alpha-D-ribose 1-diphosphate + L-glutamine + H2O</text>
        <dbReference type="Rhea" id="RHEA:14905"/>
        <dbReference type="ChEBI" id="CHEBI:15377"/>
        <dbReference type="ChEBI" id="CHEBI:29985"/>
        <dbReference type="ChEBI" id="CHEBI:33019"/>
        <dbReference type="ChEBI" id="CHEBI:58017"/>
        <dbReference type="ChEBI" id="CHEBI:58359"/>
        <dbReference type="ChEBI" id="CHEBI:58681"/>
        <dbReference type="EC" id="2.4.2.14"/>
    </reaction>
</comment>
<dbReference type="PIRSF" id="PIRSF000485">
    <property type="entry name" value="Amd_phspho_trans"/>
    <property type="match status" value="1"/>
</dbReference>
<keyword evidence="3 7" id="KW-0328">Glycosyltransferase</keyword>
<comment type="function">
    <text evidence="7">Catalyzes the formation of phosphoribosylamine from phosphoribosylpyrophosphate (PRPP) and glutamine.</text>
</comment>
<dbReference type="Gene3D" id="3.60.20.10">
    <property type="entry name" value="Glutamine Phosphoribosylpyrophosphate, subunit 1, domain 1"/>
    <property type="match status" value="1"/>
</dbReference>
<evidence type="ECO:0000313" key="11">
    <source>
        <dbReference type="Proteomes" id="UP001529340"/>
    </source>
</evidence>
<comment type="cofactor">
    <cofactor evidence="7">
        <name>[4Fe-4S] cluster</name>
        <dbReference type="ChEBI" id="CHEBI:49883"/>
    </cofactor>
    <text evidence="7">Binds 1 [4Fe-4S] cluster per subunit.</text>
</comment>
<dbReference type="PANTHER" id="PTHR11907">
    <property type="entry name" value="AMIDOPHOSPHORIBOSYLTRANSFERASE"/>
    <property type="match status" value="1"/>
</dbReference>
<keyword evidence="11" id="KW-1185">Reference proteome</keyword>
<dbReference type="GO" id="GO:0004044">
    <property type="term" value="F:amidophosphoribosyltransferase activity"/>
    <property type="evidence" value="ECO:0007669"/>
    <property type="project" value="UniProtKB-EC"/>
</dbReference>
<proteinExistence type="inferred from homology"/>
<keyword evidence="7" id="KW-0479">Metal-binding</keyword>
<keyword evidence="4 7" id="KW-0808">Transferase</keyword>
<evidence type="ECO:0000256" key="2">
    <source>
        <dbReference type="ARBA" id="ARBA00010138"/>
    </source>
</evidence>
<accession>A0ABT7U8T4</accession>
<dbReference type="InterPro" id="IPR000836">
    <property type="entry name" value="PRTase_dom"/>
</dbReference>
<dbReference type="CDD" id="cd00715">
    <property type="entry name" value="GPATase_N"/>
    <property type="match status" value="1"/>
</dbReference>
<dbReference type="CDD" id="cd06223">
    <property type="entry name" value="PRTases_typeI"/>
    <property type="match status" value="1"/>
</dbReference>
<evidence type="ECO:0000256" key="8">
    <source>
        <dbReference type="PIRNR" id="PIRNR000485"/>
    </source>
</evidence>
<dbReference type="NCBIfam" id="TIGR01134">
    <property type="entry name" value="purF"/>
    <property type="match status" value="1"/>
</dbReference>
<dbReference type="SUPFAM" id="SSF56235">
    <property type="entry name" value="N-terminal nucleophile aminohydrolases (Ntn hydrolases)"/>
    <property type="match status" value="1"/>
</dbReference>
<evidence type="ECO:0000256" key="6">
    <source>
        <dbReference type="ARBA" id="ARBA00022962"/>
    </source>
</evidence>
<sequence length="458" mass="50720">MFDELHEECGVFGVYHVAEAASLTYYGLHALQHRGQEGCGIAVSDGRQVKSHKGRGLISEVFSEAPLQRLSGDIAIGHVRYSTAGGNLLENVQPMLSVSHRGTLAMVHNGQIVNATRLRNALEDAGSIFQGTSDSEIILHLIQRQKGSLLEKIRQTALQLEGAFAFLIMSENSIYAVRDRHGLRPLSYAKVQDGYCISSETCTYDVISGRSIVDVQPGEIVKFSDDRVEHFRYAPAERPAMCAMEYIYFSRPDSALDGVNVHLFRKASGALLARKDQGIEADIVIGVPDSSISAASGYAEASGIPYEMGLIKNRYVARTFIQPTQQLRDRGVRMKLSAIRSIVEGKRIILIDDSIVRGTTSRRIVQLLREAGAREIHMRIASPMITYPCFYGVDTSTRQELIAAHKSVQELCDYIHADSLRFLSVEELRSICKGGLCTACFDGQYVTELYDYAEKLNE</sequence>
<dbReference type="InterPro" id="IPR017932">
    <property type="entry name" value="GATase_2_dom"/>
</dbReference>
<dbReference type="Gene3D" id="3.40.50.2020">
    <property type="match status" value="1"/>
</dbReference>
<feature type="domain" description="Glutamine amidotransferase type-2" evidence="9">
    <location>
        <begin position="9"/>
        <end position="226"/>
    </location>
</feature>
<feature type="binding site" evidence="7">
    <location>
        <position position="353"/>
    </location>
    <ligand>
        <name>Mg(2+)</name>
        <dbReference type="ChEBI" id="CHEBI:18420"/>
    </ligand>
</feature>
<comment type="pathway">
    <text evidence="1 7 8">Purine metabolism; IMP biosynthesis via de novo pathway; N(1)-(5-phospho-D-ribosyl)glycinamide from 5-phospho-alpha-D-ribose 1-diphosphate: step 1/2.</text>
</comment>
<evidence type="ECO:0000256" key="4">
    <source>
        <dbReference type="ARBA" id="ARBA00022679"/>
    </source>
</evidence>
<dbReference type="Pfam" id="PF13522">
    <property type="entry name" value="GATase_6"/>
    <property type="match status" value="1"/>
</dbReference>
<dbReference type="InterPro" id="IPR005854">
    <property type="entry name" value="PurF"/>
</dbReference>
<organism evidence="10 11">
    <name type="scientific">Amedibacillus dolichus</name>
    <dbReference type="NCBI Taxonomy" id="31971"/>
    <lineage>
        <taxon>Bacteria</taxon>
        <taxon>Bacillati</taxon>
        <taxon>Bacillota</taxon>
        <taxon>Erysipelotrichia</taxon>
        <taxon>Erysipelotrichales</taxon>
        <taxon>Erysipelotrichaceae</taxon>
        <taxon>Amedibacillus</taxon>
    </lineage>
</organism>
<protein>
    <recommendedName>
        <fullName evidence="7">Amidophosphoribosyltransferase</fullName>
        <shortName evidence="7">ATase</shortName>
        <ecNumber evidence="7">2.4.2.14</ecNumber>
    </recommendedName>
    <alternativeName>
        <fullName evidence="7">Glutamine phosphoribosylpyrophosphate amidotransferase</fullName>
        <shortName evidence="7">GPATase</shortName>
    </alternativeName>
</protein>
<dbReference type="InterPro" id="IPR029055">
    <property type="entry name" value="Ntn_hydrolases_N"/>
</dbReference>
<keyword evidence="7" id="KW-0460">Magnesium</keyword>
<feature type="binding site" evidence="7">
    <location>
        <position position="440"/>
    </location>
    <ligand>
        <name>[4Fe-4S] cluster</name>
        <dbReference type="ChEBI" id="CHEBI:49883"/>
    </ligand>
</feature>